<dbReference type="Proteomes" id="UP000198925">
    <property type="component" value="Unassembled WGS sequence"/>
</dbReference>
<gene>
    <name evidence="1" type="ORF">SAMN04487779_10942</name>
</gene>
<evidence type="ECO:0008006" key="3">
    <source>
        <dbReference type="Google" id="ProtNLM"/>
    </source>
</evidence>
<dbReference type="Pfam" id="PF13578">
    <property type="entry name" value="Methyltransf_24"/>
    <property type="match status" value="1"/>
</dbReference>
<dbReference type="SUPFAM" id="SSF53335">
    <property type="entry name" value="S-adenosyl-L-methionine-dependent methyltransferases"/>
    <property type="match status" value="1"/>
</dbReference>
<accession>A0A1G7ESF3</accession>
<evidence type="ECO:0000313" key="2">
    <source>
        <dbReference type="Proteomes" id="UP000198925"/>
    </source>
</evidence>
<sequence>MQQSDINSQLYQIFLDPSRRTRQVHKWHHYFDVYERHFGGFRGRPVRMLEIGVYKGGSLEMWRKYLGPEAQIIGLDIDPACEAYVTDGTRVFIGDQADPAFLRRILAEVGTPDLVLDDGGHTANQQIVSFETVYPTMPEHGIYMVEDTHTAFWGGDFADRYDGQSFLDFAFDRCRSLQEWTMRRNAFDRYGTPPDQRVGHPTPVSEFCRTTKSISFYDSIVVFECGQRAEPWHEVR</sequence>
<dbReference type="Gene3D" id="3.40.50.150">
    <property type="entry name" value="Vaccinia Virus protein VP39"/>
    <property type="match status" value="1"/>
</dbReference>
<dbReference type="EMBL" id="FMZX01000094">
    <property type="protein sequence ID" value="SDE66600.1"/>
    <property type="molecule type" value="Genomic_DNA"/>
</dbReference>
<keyword evidence="2" id="KW-1185">Reference proteome</keyword>
<dbReference type="AlphaFoldDB" id="A0A1G7ESF3"/>
<dbReference type="RefSeq" id="WP_090665490.1">
    <property type="nucleotide sequence ID" value="NZ_FMZX01000094.1"/>
</dbReference>
<organism evidence="1 2">
    <name type="scientific">Belnapia rosea</name>
    <dbReference type="NCBI Taxonomy" id="938405"/>
    <lineage>
        <taxon>Bacteria</taxon>
        <taxon>Pseudomonadati</taxon>
        <taxon>Pseudomonadota</taxon>
        <taxon>Alphaproteobacteria</taxon>
        <taxon>Acetobacterales</taxon>
        <taxon>Roseomonadaceae</taxon>
        <taxon>Belnapia</taxon>
    </lineage>
</organism>
<dbReference type="CDD" id="cd02440">
    <property type="entry name" value="AdoMet_MTases"/>
    <property type="match status" value="1"/>
</dbReference>
<proteinExistence type="predicted"/>
<name>A0A1G7ESF3_9PROT</name>
<dbReference type="InterPro" id="IPR029063">
    <property type="entry name" value="SAM-dependent_MTases_sf"/>
</dbReference>
<protein>
    <recommendedName>
        <fullName evidence="3">Methyltransferase domain-containing protein</fullName>
    </recommendedName>
</protein>
<reference evidence="1 2" key="1">
    <citation type="submission" date="2016-10" db="EMBL/GenBank/DDBJ databases">
        <authorList>
            <person name="de Groot N.N."/>
        </authorList>
    </citation>
    <scope>NUCLEOTIDE SEQUENCE [LARGE SCALE GENOMIC DNA]</scope>
    <source>
        <strain evidence="1 2">CPCC 100156</strain>
    </source>
</reference>
<evidence type="ECO:0000313" key="1">
    <source>
        <dbReference type="EMBL" id="SDE66600.1"/>
    </source>
</evidence>